<keyword evidence="2" id="KW-1185">Reference proteome</keyword>
<sequence length="184" mass="19097">TNAKDNTKKPSASSNIKVKNEDPEKEKQHRQFLEAAAKRVEPKNSLKKPVATLAADFLAKHKGRTSIASASKPSAAVHSPSILSTSFGSNANASAAVVKTPSGESATTGLIGLSKLAVQQRSSTMTQPASNTSMSSSGVMRTAVKTTSGSSAVTSSNIGGSEVAAQKKLQMMKKKAAEKKNLIK</sequence>
<protein>
    <submittedName>
        <fullName evidence="3">Uncharacterized protein</fullName>
    </submittedName>
</protein>
<evidence type="ECO:0000313" key="2">
    <source>
        <dbReference type="Proteomes" id="UP000887565"/>
    </source>
</evidence>
<feature type="region of interest" description="Disordered" evidence="1">
    <location>
        <begin position="63"/>
        <end position="85"/>
    </location>
</feature>
<evidence type="ECO:0000256" key="1">
    <source>
        <dbReference type="SAM" id="MobiDB-lite"/>
    </source>
</evidence>
<proteinExistence type="predicted"/>
<reference evidence="3" key="1">
    <citation type="submission" date="2022-11" db="UniProtKB">
        <authorList>
            <consortium name="WormBaseParasite"/>
        </authorList>
    </citation>
    <scope>IDENTIFICATION</scope>
</reference>
<feature type="region of interest" description="Disordered" evidence="1">
    <location>
        <begin position="122"/>
        <end position="157"/>
    </location>
</feature>
<evidence type="ECO:0000313" key="3">
    <source>
        <dbReference type="WBParaSite" id="nRc.2.0.1.t02474-RA"/>
    </source>
</evidence>
<feature type="region of interest" description="Disordered" evidence="1">
    <location>
        <begin position="1"/>
        <end position="29"/>
    </location>
</feature>
<dbReference type="Proteomes" id="UP000887565">
    <property type="component" value="Unplaced"/>
</dbReference>
<name>A0A915HLD0_ROMCU</name>
<accession>A0A915HLD0</accession>
<dbReference type="WBParaSite" id="nRc.2.0.1.t02474-RA">
    <property type="protein sequence ID" value="nRc.2.0.1.t02474-RA"/>
    <property type="gene ID" value="nRc.2.0.1.g02474"/>
</dbReference>
<dbReference type="AlphaFoldDB" id="A0A915HLD0"/>
<feature type="compositionally biased region" description="Basic and acidic residues" evidence="1">
    <location>
        <begin position="18"/>
        <end position="29"/>
    </location>
</feature>
<organism evidence="2 3">
    <name type="scientific">Romanomermis culicivorax</name>
    <name type="common">Nematode worm</name>
    <dbReference type="NCBI Taxonomy" id="13658"/>
    <lineage>
        <taxon>Eukaryota</taxon>
        <taxon>Metazoa</taxon>
        <taxon>Ecdysozoa</taxon>
        <taxon>Nematoda</taxon>
        <taxon>Enoplea</taxon>
        <taxon>Dorylaimia</taxon>
        <taxon>Mermithida</taxon>
        <taxon>Mermithoidea</taxon>
        <taxon>Mermithidae</taxon>
        <taxon>Romanomermis</taxon>
    </lineage>
</organism>